<dbReference type="Proteomes" id="UP001501444">
    <property type="component" value="Unassembled WGS sequence"/>
</dbReference>
<keyword evidence="3" id="KW-1185">Reference proteome</keyword>
<accession>A0ABP5V3E4</accession>
<dbReference type="InterPro" id="IPR016024">
    <property type="entry name" value="ARM-type_fold"/>
</dbReference>
<sequence>MSEEPGDAPSDQQLSEALVRGLRGEAGGDDNEPFGEPGIMTGGTRIGEVSAERDAILGDKISHTYFLGGAAREREPAPLTVSRQTLEEVRHAFVAPKGFDQLSVRQHLLILRVAGGRGGGTAAIRLLLDEGVADVRELAPDAALRRISADRLEPRVGYLLRNATRTVVEELTEFDVARLCEELGARDGRLILTVDPAVRIPAGLLEREYTATLPDGPTALDVLAAHLRHRLRHQETGSRRADEIVGHESVIGMVAEWADREDRASRAAAFARVLADAERADDFDLERIRDRLNRVADAKFEAWFDDLDYGNRCFAISLATLPGYSYEIVSDAAAELERTLTPPVAREPGTPPPDPFKTLRSSRLDAVLARVSCRPVPTRYGITPMEIVGFIDQSLSWRILHRVWTEYPQTREALLQWLRALARHPVVAVRQGAANAVGVFAVQAFDYVRRYVIHPWALSPNAVDRHAAATALMAPAGDAAVSGATRLMVYEWHLDVSKPNVRNTAARAYGCIGLADLEEALDAFAHLVTGPDHLVQVVANSITSLIVQADDKSVLTILRQLRYWMTSPVLDPPNGSARARRDSTPQERAEDQRSRLYAAYFAFLTVAVDAKLVKPVDDRAEATAWHGLLWLADRNGDIAEVVGGLWATALVHPISHTAAVGVLESWAETVEPDGRGRDTLARLLASATRDNTRARGVVYQQARDWRAGTDATAPRTAEAVLAALPDKPARDGR</sequence>
<evidence type="ECO:0000313" key="3">
    <source>
        <dbReference type="Proteomes" id="UP001501444"/>
    </source>
</evidence>
<dbReference type="InterPro" id="IPR011989">
    <property type="entry name" value="ARM-like"/>
</dbReference>
<dbReference type="Gene3D" id="1.25.10.10">
    <property type="entry name" value="Leucine-rich Repeat Variant"/>
    <property type="match status" value="1"/>
</dbReference>
<dbReference type="SUPFAM" id="SSF48371">
    <property type="entry name" value="ARM repeat"/>
    <property type="match status" value="1"/>
</dbReference>
<gene>
    <name evidence="2" type="ORF">GCM10010170_104950</name>
</gene>
<evidence type="ECO:0008006" key="4">
    <source>
        <dbReference type="Google" id="ProtNLM"/>
    </source>
</evidence>
<dbReference type="EMBL" id="BAAARV010000130">
    <property type="protein sequence ID" value="GAA2392359.1"/>
    <property type="molecule type" value="Genomic_DNA"/>
</dbReference>
<evidence type="ECO:0000256" key="1">
    <source>
        <dbReference type="SAM" id="MobiDB-lite"/>
    </source>
</evidence>
<comment type="caution">
    <text evidence="2">The sequence shown here is derived from an EMBL/GenBank/DDBJ whole genome shotgun (WGS) entry which is preliminary data.</text>
</comment>
<feature type="region of interest" description="Disordered" evidence="1">
    <location>
        <begin position="1"/>
        <end position="44"/>
    </location>
</feature>
<reference evidence="3" key="1">
    <citation type="journal article" date="2019" name="Int. J. Syst. Evol. Microbiol.">
        <title>The Global Catalogue of Microorganisms (GCM) 10K type strain sequencing project: providing services to taxonomists for standard genome sequencing and annotation.</title>
        <authorList>
            <consortium name="The Broad Institute Genomics Platform"/>
            <consortium name="The Broad Institute Genome Sequencing Center for Infectious Disease"/>
            <person name="Wu L."/>
            <person name="Ma J."/>
        </authorList>
    </citation>
    <scope>NUCLEOTIDE SEQUENCE [LARGE SCALE GENOMIC DNA]</scope>
    <source>
        <strain evidence="3">JCM 3272</strain>
    </source>
</reference>
<name>A0ABP5V3E4_9ACTN</name>
<evidence type="ECO:0000313" key="2">
    <source>
        <dbReference type="EMBL" id="GAA2392359.1"/>
    </source>
</evidence>
<organism evidence="2 3">
    <name type="scientific">Dactylosporangium salmoneum</name>
    <dbReference type="NCBI Taxonomy" id="53361"/>
    <lineage>
        <taxon>Bacteria</taxon>
        <taxon>Bacillati</taxon>
        <taxon>Actinomycetota</taxon>
        <taxon>Actinomycetes</taxon>
        <taxon>Micromonosporales</taxon>
        <taxon>Micromonosporaceae</taxon>
        <taxon>Dactylosporangium</taxon>
    </lineage>
</organism>
<proteinExistence type="predicted"/>
<dbReference type="RefSeq" id="WP_344620282.1">
    <property type="nucleotide sequence ID" value="NZ_BAAARV010000130.1"/>
</dbReference>
<protein>
    <recommendedName>
        <fullName evidence="4">LigA protein</fullName>
    </recommendedName>
</protein>